<dbReference type="Gene3D" id="3.80.10.10">
    <property type="entry name" value="Ribonuclease Inhibitor"/>
    <property type="match status" value="2"/>
</dbReference>
<dbReference type="GO" id="GO:0031028">
    <property type="term" value="P:septation initiation signaling"/>
    <property type="evidence" value="ECO:0007669"/>
    <property type="project" value="TreeGrafter"/>
</dbReference>
<evidence type="ECO:0000256" key="1">
    <source>
        <dbReference type="ARBA" id="ARBA00022614"/>
    </source>
</evidence>
<feature type="compositionally biased region" description="Polar residues" evidence="3">
    <location>
        <begin position="908"/>
        <end position="932"/>
    </location>
</feature>
<dbReference type="SMART" id="SM00365">
    <property type="entry name" value="LRR_SD22"/>
    <property type="match status" value="4"/>
</dbReference>
<feature type="region of interest" description="Disordered" evidence="3">
    <location>
        <begin position="1134"/>
        <end position="1217"/>
    </location>
</feature>
<dbReference type="PANTHER" id="PTHR47566:SF1">
    <property type="entry name" value="PROTEIN NUD1"/>
    <property type="match status" value="1"/>
</dbReference>
<feature type="compositionally biased region" description="Polar residues" evidence="3">
    <location>
        <begin position="125"/>
        <end position="137"/>
    </location>
</feature>
<dbReference type="PROSITE" id="PS51450">
    <property type="entry name" value="LRR"/>
    <property type="match status" value="6"/>
</dbReference>
<dbReference type="GO" id="GO:1902412">
    <property type="term" value="P:regulation of mitotic cytokinesis"/>
    <property type="evidence" value="ECO:0007669"/>
    <property type="project" value="TreeGrafter"/>
</dbReference>
<reference evidence="4 5" key="1">
    <citation type="submission" date="2020-11" db="EMBL/GenBank/DDBJ databases">
        <title>Kefir isolates.</title>
        <authorList>
            <person name="Marcisauskas S."/>
            <person name="Kim Y."/>
            <person name="Blasche S."/>
        </authorList>
    </citation>
    <scope>NUCLEOTIDE SEQUENCE [LARGE SCALE GENOMIC DNA]</scope>
    <source>
        <strain evidence="4 5">KR</strain>
    </source>
</reference>
<evidence type="ECO:0000313" key="5">
    <source>
        <dbReference type="Proteomes" id="UP000777482"/>
    </source>
</evidence>
<dbReference type="EMBL" id="PUHQ01000079">
    <property type="protein sequence ID" value="KAG0657601.1"/>
    <property type="molecule type" value="Genomic_DNA"/>
</dbReference>
<feature type="region of interest" description="Disordered" evidence="3">
    <location>
        <begin position="1"/>
        <end position="189"/>
    </location>
</feature>
<feature type="compositionally biased region" description="Low complexity" evidence="3">
    <location>
        <begin position="396"/>
        <end position="408"/>
    </location>
</feature>
<feature type="compositionally biased region" description="Basic and acidic residues" evidence="3">
    <location>
        <begin position="365"/>
        <end position="377"/>
    </location>
</feature>
<dbReference type="InterPro" id="IPR032675">
    <property type="entry name" value="LRR_dom_sf"/>
</dbReference>
<dbReference type="GO" id="GO:0035591">
    <property type="term" value="F:signaling adaptor activity"/>
    <property type="evidence" value="ECO:0007669"/>
    <property type="project" value="TreeGrafter"/>
</dbReference>
<dbReference type="Proteomes" id="UP000777482">
    <property type="component" value="Unassembled WGS sequence"/>
</dbReference>
<dbReference type="PANTHER" id="PTHR47566">
    <property type="match status" value="1"/>
</dbReference>
<keyword evidence="1" id="KW-0433">Leucine-rich repeat</keyword>
<feature type="compositionally biased region" description="Acidic residues" evidence="3">
    <location>
        <begin position="462"/>
        <end position="472"/>
    </location>
</feature>
<dbReference type="SMART" id="SM00364">
    <property type="entry name" value="LRR_BAC"/>
    <property type="match status" value="5"/>
</dbReference>
<feature type="region of interest" description="Disordered" evidence="3">
    <location>
        <begin position="283"/>
        <end position="626"/>
    </location>
</feature>
<feature type="compositionally biased region" description="Acidic residues" evidence="3">
    <location>
        <begin position="676"/>
        <end position="685"/>
    </location>
</feature>
<name>A0A9P6VYJ9_RHOMI</name>
<dbReference type="InterPro" id="IPR052574">
    <property type="entry name" value="CDIRP"/>
</dbReference>
<dbReference type="GO" id="GO:0061499">
    <property type="term" value="C:outer plaque of mitotic spindle pole body"/>
    <property type="evidence" value="ECO:0007669"/>
    <property type="project" value="TreeGrafter"/>
</dbReference>
<feature type="compositionally biased region" description="Low complexity" evidence="3">
    <location>
        <begin position="176"/>
        <end position="189"/>
    </location>
</feature>
<dbReference type="Pfam" id="PF13855">
    <property type="entry name" value="LRR_8"/>
    <property type="match status" value="2"/>
</dbReference>
<dbReference type="OrthoDB" id="7451790at2759"/>
<feature type="compositionally biased region" description="Low complexity" evidence="3">
    <location>
        <begin position="16"/>
        <end position="31"/>
    </location>
</feature>
<evidence type="ECO:0000256" key="2">
    <source>
        <dbReference type="ARBA" id="ARBA00022737"/>
    </source>
</evidence>
<feature type="compositionally biased region" description="Low complexity" evidence="3">
    <location>
        <begin position="421"/>
        <end position="445"/>
    </location>
</feature>
<feature type="compositionally biased region" description="Basic and acidic residues" evidence="3">
    <location>
        <begin position="878"/>
        <end position="887"/>
    </location>
</feature>
<dbReference type="InterPro" id="IPR003591">
    <property type="entry name" value="Leu-rich_rpt_typical-subtyp"/>
</dbReference>
<feature type="compositionally biased region" description="Low complexity" evidence="3">
    <location>
        <begin position="605"/>
        <end position="615"/>
    </location>
</feature>
<feature type="compositionally biased region" description="Low complexity" evidence="3">
    <location>
        <begin position="891"/>
        <end position="905"/>
    </location>
</feature>
<feature type="compositionally biased region" description="Low complexity" evidence="3">
    <location>
        <begin position="827"/>
        <end position="856"/>
    </location>
</feature>
<feature type="compositionally biased region" description="Acidic residues" evidence="3">
    <location>
        <begin position="113"/>
        <end position="122"/>
    </location>
</feature>
<protein>
    <submittedName>
        <fullName evidence="4">Uncharacterized protein</fullName>
    </submittedName>
</protein>
<feature type="compositionally biased region" description="Low complexity" evidence="3">
    <location>
        <begin position="1000"/>
        <end position="1011"/>
    </location>
</feature>
<comment type="caution">
    <text evidence="4">The sequence shown here is derived from an EMBL/GenBank/DDBJ whole genome shotgun (WGS) entry which is preliminary data.</text>
</comment>
<feature type="compositionally biased region" description="Low complexity" evidence="3">
    <location>
        <begin position="1299"/>
        <end position="1322"/>
    </location>
</feature>
<organism evidence="4 5">
    <name type="scientific">Rhodotorula mucilaginosa</name>
    <name type="common">Yeast</name>
    <name type="synonym">Rhodotorula rubra</name>
    <dbReference type="NCBI Taxonomy" id="5537"/>
    <lineage>
        <taxon>Eukaryota</taxon>
        <taxon>Fungi</taxon>
        <taxon>Dikarya</taxon>
        <taxon>Basidiomycota</taxon>
        <taxon>Pucciniomycotina</taxon>
        <taxon>Microbotryomycetes</taxon>
        <taxon>Sporidiobolales</taxon>
        <taxon>Sporidiobolaceae</taxon>
        <taxon>Rhodotorula</taxon>
    </lineage>
</organism>
<keyword evidence="5" id="KW-1185">Reference proteome</keyword>
<feature type="compositionally biased region" description="Polar residues" evidence="3">
    <location>
        <begin position="1276"/>
        <end position="1294"/>
    </location>
</feature>
<evidence type="ECO:0000313" key="4">
    <source>
        <dbReference type="EMBL" id="KAG0657601.1"/>
    </source>
</evidence>
<feature type="compositionally biased region" description="Basic and acidic residues" evidence="3">
    <location>
        <begin position="540"/>
        <end position="556"/>
    </location>
</feature>
<feature type="compositionally biased region" description="Basic and acidic residues" evidence="3">
    <location>
        <begin position="715"/>
        <end position="724"/>
    </location>
</feature>
<accession>A0A9P6VYJ9</accession>
<sequence length="1821" mass="194728">MAHALLLSPATRFDSPDSSSGSLGGASTLSPATPPPPSLDFLEDLAGLGELDTPSRGGGGTAPPTHSTMREGGLPSNPLPEWLTDELGHDWLSTNPQSPPPREEEATLLSFIQDDDDEEEERDSSAGQATAEGSTTFLAPRQPARVSPAGEPETPAPNRFPWQSQPRVPSSLRHGFTAASSPSTSVVSTTAFAADQEEGADEHTRDMSIASALTTSAMGELTGAGLTHEVEEEAAVDHSSSSAGSNSLVVTSVIDRGSAAAGRGDNEQLQAAVRALKGPNGGLFAEPTDAETALVGAASSPQPKGLLGLFQPPTPPQENDATPLPKSTRPAPSLSAFTFSAPDPALRTSWKQRDELLSPPSKETAPPDHDNDAHQNENEATPVARPPQLATPRLQGAPPASSPTGAAAVGKRERFLKRSLPPSDQAGPPAPPHAAATTAGAVATPLRSPGPVHASAAASETESSDDDDDDDEQHFGGGAMHLVDNASGATTTTDEENRSSTDDDDEEEVRSGGMDGGLLLGESKPGMGWSSDEDEDQDQDERATETEPVAGEKVHADSYLSPAAPPHHERQQRRALISSSPRTATPPQEVEQQTLSAPRSPARVPLPAAPSHATTAPPPSPFKLFQPIHDTVTRSHLAALVDEIDTLDQNAPEPPHPDVLSSSDAQLPSEGTELAETSDEGFLGEEGEKRSSKRIRLSPRVALERIEESPGGGERQYDTEKAAEEEGGENNRSIIDAVTRRRTSSSRKSSGPVSATRRPLLSRRRRDAYLETERIMHRVRREENEAHLHDSPSARSMLRISGPRPPPLGASGLHESSVSPPTLPKLAAAASASIRSALGSSAPPSPSLSHGLPSSLNEQRKGSYGRRQFARTPVSQAREPRPTDVARLELSSSPSAVVATPSAKAQPEKNTALTNLHPQSSTTQRLLASAGSSARDKGLVFDAEQGRWIRTRRSHLAGGSSQPGHGIDLAEASATEEEEDPFRDLSEIRSEDRSTSAFTAAAVPRVAVPPAEESTRLNLSGLGITEGTPPLPAVKPATTLPVDLDQPSPGGGFESPPVEVRPAHEHPEGPQLQLESEDSATWGRDELEHKQPSARRDQRPSLAPEDVSDSTAPIDDSIIVESSMLNLYRRAHAPKDAAAAEEPTRTSPPISSQDGRRGLSGGLSSSVSHRNPTQPPRSALKNPRSQSEPVRGTATPIASRIFAATGPPRSVSFSDGKTSGKIEGLVDARATTRADVQPAFLIGTKGGPGSLHFEGIETQSESEAGGDSDADRTITRVNASTVPPRSSQDPPQSLRNDHSTSYTSSVASSPSLSLTGSRTGSRTFVRTRSQNGNATFLTECSFGVSHDRLLQYITDVEPFEPNWEDLRSIDLSGKKAEGVVRLKEFLPKLDEVNLNDNEIAYLTGIPPTLRTLLAASNRLTDLTSFQHLSNLERLDISNNQLESVRHLACLRHLRELKADNNRISNLDGLADLDSLVRISLKNNDLSDVDFSRTSWTRLETLHLARNRISNIRGFERLQSLSTINLDHNRLTSLSAKSAMPRLRVLRVCQNPLPQLDVGFAPRLRTIYADSAQLGAVQGVDQLSKLENLSVRDQSGGALTLSMPHLRDVKRLYLSGNPLPRSFPSEKFFNLVYLELAMCQLTSLPDNLAAVVPNVRVLNLNHNFLSDLSPLSGLTRCTRLSLVGARVAKARHLAAVLSGMPELEVVDLRMNPLTLAFYPPLVPSGETLLPAHAEHHILHPDSLSSSTAPTALDDPFNNSSAWLKLDTKFRRSLPDEWYHRRAAYRAVLVQSVPALSRLDGIDVAKERGRLAQKLERLAAQPA</sequence>
<feature type="compositionally biased region" description="Polar residues" evidence="3">
    <location>
        <begin position="577"/>
        <end position="597"/>
    </location>
</feature>
<evidence type="ECO:0000256" key="3">
    <source>
        <dbReference type="SAM" id="MobiDB-lite"/>
    </source>
</evidence>
<gene>
    <name evidence="4" type="ORF">C6P46_006328</name>
</gene>
<keyword evidence="2" id="KW-0677">Repeat</keyword>
<dbReference type="SMART" id="SM00369">
    <property type="entry name" value="LRR_TYP"/>
    <property type="match status" value="8"/>
</dbReference>
<feature type="compositionally biased region" description="Basic and acidic residues" evidence="3">
    <location>
        <begin position="767"/>
        <end position="792"/>
    </location>
</feature>
<dbReference type="SUPFAM" id="SSF52058">
    <property type="entry name" value="L domain-like"/>
    <property type="match status" value="1"/>
</dbReference>
<dbReference type="InterPro" id="IPR001611">
    <property type="entry name" value="Leu-rich_rpt"/>
</dbReference>
<feature type="region of interest" description="Disordered" evidence="3">
    <location>
        <begin position="643"/>
        <end position="934"/>
    </location>
</feature>
<feature type="compositionally biased region" description="Basic and acidic residues" evidence="3">
    <location>
        <begin position="1083"/>
        <end position="1099"/>
    </location>
</feature>
<feature type="region of interest" description="Disordered" evidence="3">
    <location>
        <begin position="952"/>
        <end position="1118"/>
    </location>
</feature>
<proteinExistence type="predicted"/>
<feature type="region of interest" description="Disordered" evidence="3">
    <location>
        <begin position="1276"/>
        <end position="1322"/>
    </location>
</feature>
<feature type="compositionally biased region" description="Basic and acidic residues" evidence="3">
    <location>
        <begin position="982"/>
        <end position="994"/>
    </location>
</feature>